<dbReference type="InterPro" id="IPR013320">
    <property type="entry name" value="ConA-like_dom_sf"/>
</dbReference>
<feature type="region of interest" description="Disordered" evidence="1">
    <location>
        <begin position="697"/>
        <end position="719"/>
    </location>
</feature>
<dbReference type="InterPro" id="IPR051560">
    <property type="entry name" value="MAM_domain-containing"/>
</dbReference>
<dbReference type="PROSITE" id="PS00740">
    <property type="entry name" value="MAM_1"/>
    <property type="match status" value="1"/>
</dbReference>
<dbReference type="SUPFAM" id="SSF49899">
    <property type="entry name" value="Concanavalin A-like lectins/glucanases"/>
    <property type="match status" value="2"/>
</dbReference>
<comment type="caution">
    <text evidence="4">The sequence shown here is derived from an EMBL/GenBank/DDBJ whole genome shotgun (WGS) entry which is preliminary data.</text>
</comment>
<proteinExistence type="predicted"/>
<dbReference type="GO" id="GO:0016020">
    <property type="term" value="C:membrane"/>
    <property type="evidence" value="ECO:0007669"/>
    <property type="project" value="InterPro"/>
</dbReference>
<feature type="transmembrane region" description="Helical" evidence="2">
    <location>
        <begin position="578"/>
        <end position="601"/>
    </location>
</feature>
<keyword evidence="2" id="KW-0472">Membrane</keyword>
<feature type="domain" description="MAM" evidence="3">
    <location>
        <begin position="309"/>
        <end position="467"/>
    </location>
</feature>
<dbReference type="Proteomes" id="UP000596742">
    <property type="component" value="Unassembled WGS sequence"/>
</dbReference>
<evidence type="ECO:0000256" key="2">
    <source>
        <dbReference type="SAM" id="Phobius"/>
    </source>
</evidence>
<dbReference type="Gene3D" id="2.60.120.200">
    <property type="match status" value="2"/>
</dbReference>
<gene>
    <name evidence="4" type="ORF">MGAL_10B016895</name>
</gene>
<sequence>MISEKVPNVLSDLAQKKKVSIDIGAIVGMVVDVVLLACLILISCLIRRSGSCRTSTENQKPVPNNRDNVIKQGATIPSTCDGKIKQTSNCNETKNNYDTNIYHNAIEECMDVLSERFYVTGFREHMSASKSNKISCGLNKTISIQDLNVESITTIVTDYKPCNLTEEQSTAIKTGCDGKKSCNISSIVQNICLFNDEGHVSVSYLCTGAVNRSCTFENNYGCGWLVSRYDGYKWKLRRGTTPETLTGPQRDHTTASAYGYYAYTESQSGSKFNDESDLRSAIRGNGYKSEIAVDDISITNTVCNTVSRFDCNFEAGTCEWNAVLTPEYTWTIFSGKTPSSDTGPGVDHTSGSSHGHYIYLEATGVQKGATSKLTSNSINSVDDVCLTFWYHMHGQSMGTLNVYTESGNITRRYWSKSGNQGNSWNFASFDISSSEPYTITFEGVCGGFYTSDIALDDIFMRQRSCSGLIKYTQSYQRTDEAISLSGCSQFYLQPNSTRFEYENCSAVYEDVQTSASTICHNENISDVCTFNLSDVIMKDPKCFLTNRLLVEYNCEDSVYAPDILSEDAQEIGVPLDKSLIICVVVATVLLVCVAVLIIFLVKRRGSRRKSKTNQKNRFLTNNSANIQHVHSASLASITADSNNLNSQPPQTQSNHCNNVYANTEFKDDIIEPDCEYSNIPHTNAVINEKRSTVAKYRDHQGHGPSYNVSSNHDDNDLSNQTNKTRFIKGPIHQRDSTKSNNDIVSQGTTFEGSELYMLAKPTSFSDEGHRTITEHNDVYCSSEEGTYNFAGSNCHKEAEGNIYSHTVDDVYDSTTHKRNDDDQEDKYDHFVGQLTEDVYDTSN</sequence>
<dbReference type="PANTHER" id="PTHR23282:SF101">
    <property type="entry name" value="MAM DOMAIN-CONTAINING PROTEIN"/>
    <property type="match status" value="1"/>
</dbReference>
<reference evidence="4" key="1">
    <citation type="submission" date="2018-11" db="EMBL/GenBank/DDBJ databases">
        <authorList>
            <person name="Alioto T."/>
            <person name="Alioto T."/>
        </authorList>
    </citation>
    <scope>NUCLEOTIDE SEQUENCE</scope>
</reference>
<feature type="transmembrane region" description="Helical" evidence="2">
    <location>
        <begin position="21"/>
        <end position="42"/>
    </location>
</feature>
<evidence type="ECO:0000313" key="4">
    <source>
        <dbReference type="EMBL" id="VDI48977.1"/>
    </source>
</evidence>
<dbReference type="CDD" id="cd06263">
    <property type="entry name" value="MAM"/>
    <property type="match status" value="1"/>
</dbReference>
<keyword evidence="2" id="KW-0812">Transmembrane</keyword>
<evidence type="ECO:0000259" key="3">
    <source>
        <dbReference type="PROSITE" id="PS50060"/>
    </source>
</evidence>
<evidence type="ECO:0000256" key="1">
    <source>
        <dbReference type="SAM" id="MobiDB-lite"/>
    </source>
</evidence>
<dbReference type="InterPro" id="IPR000998">
    <property type="entry name" value="MAM_dom"/>
</dbReference>
<organism evidence="4 5">
    <name type="scientific">Mytilus galloprovincialis</name>
    <name type="common">Mediterranean mussel</name>
    <dbReference type="NCBI Taxonomy" id="29158"/>
    <lineage>
        <taxon>Eukaryota</taxon>
        <taxon>Metazoa</taxon>
        <taxon>Spiralia</taxon>
        <taxon>Lophotrochozoa</taxon>
        <taxon>Mollusca</taxon>
        <taxon>Bivalvia</taxon>
        <taxon>Autobranchia</taxon>
        <taxon>Pteriomorphia</taxon>
        <taxon>Mytilida</taxon>
        <taxon>Mytiloidea</taxon>
        <taxon>Mytilidae</taxon>
        <taxon>Mytilinae</taxon>
        <taxon>Mytilus</taxon>
    </lineage>
</organism>
<dbReference type="AlphaFoldDB" id="A0A8B6FFE3"/>
<keyword evidence="5" id="KW-1185">Reference proteome</keyword>
<dbReference type="OrthoDB" id="6133804at2759"/>
<evidence type="ECO:0000313" key="5">
    <source>
        <dbReference type="Proteomes" id="UP000596742"/>
    </source>
</evidence>
<dbReference type="PROSITE" id="PS50060">
    <property type="entry name" value="MAM_2"/>
    <property type="match status" value="2"/>
</dbReference>
<dbReference type="SMART" id="SM00137">
    <property type="entry name" value="MAM"/>
    <property type="match status" value="1"/>
</dbReference>
<feature type="domain" description="MAM" evidence="3">
    <location>
        <begin position="212"/>
        <end position="280"/>
    </location>
</feature>
<keyword evidence="2" id="KW-1133">Transmembrane helix</keyword>
<protein>
    <recommendedName>
        <fullName evidence="3">MAM domain-containing protein</fullName>
    </recommendedName>
</protein>
<dbReference type="EMBL" id="UYJE01006786">
    <property type="protein sequence ID" value="VDI48977.1"/>
    <property type="molecule type" value="Genomic_DNA"/>
</dbReference>
<dbReference type="PANTHER" id="PTHR23282">
    <property type="entry name" value="APICAL ENDOSOMAL GLYCOPROTEIN PRECURSOR"/>
    <property type="match status" value="1"/>
</dbReference>
<name>A0A8B6FFE3_MYTGA</name>
<dbReference type="Pfam" id="PF00629">
    <property type="entry name" value="MAM"/>
    <property type="match status" value="2"/>
</dbReference>
<accession>A0A8B6FFE3</accession>